<evidence type="ECO:0000313" key="5">
    <source>
        <dbReference type="Proteomes" id="UP001142078"/>
    </source>
</evidence>
<proteinExistence type="predicted"/>
<dbReference type="EMBL" id="JANJZL010000003">
    <property type="protein sequence ID" value="MCR2043861.1"/>
    <property type="molecule type" value="Genomic_DNA"/>
</dbReference>
<sequence>MIWIIGGTSEARELIDNIEDIEDFIITSATESERQFINSSKLVVGRMALDKMLQFIEDKNINLIIDLSHPYAKVVSKNAKEASKTKNIKYIRYIRCKTNIPSWAVYLKDYSECISYLRTISGNVFFTTGSKNIGDFEKVRGKNRFVYRILPALESIEECKKYNIHMKDIVAILGPFSKEFNKAMFREYTADYVVMKDSGKKGGVLERIEACKELGITPVVIGRYEEEGIESLEEIERFIRNYNMKGE</sequence>
<evidence type="ECO:0000313" key="4">
    <source>
        <dbReference type="EMBL" id="MCR2043861.1"/>
    </source>
</evidence>
<dbReference type="GO" id="GO:0016994">
    <property type="term" value="F:precorrin-6A reductase activity"/>
    <property type="evidence" value="ECO:0007669"/>
    <property type="project" value="UniProtKB-EC"/>
</dbReference>
<keyword evidence="2" id="KW-0169">Cobalamin biosynthesis</keyword>
<gene>
    <name evidence="4" type="primary">cobK</name>
    <name evidence="4" type="ORF">NSA23_06975</name>
</gene>
<dbReference type="Pfam" id="PF02571">
    <property type="entry name" value="CbiJ"/>
    <property type="match status" value="1"/>
</dbReference>
<dbReference type="GO" id="GO:0009236">
    <property type="term" value="P:cobalamin biosynthetic process"/>
    <property type="evidence" value="ECO:0007669"/>
    <property type="project" value="UniProtKB-KW"/>
</dbReference>
<dbReference type="EC" id="1.3.1.54" evidence="4"/>
<dbReference type="Proteomes" id="UP001142078">
    <property type="component" value="Unassembled WGS sequence"/>
</dbReference>
<dbReference type="PANTHER" id="PTHR36925:SF1">
    <property type="entry name" value="COBALT-PRECORRIN-6A REDUCTASE"/>
    <property type="match status" value="1"/>
</dbReference>
<evidence type="ECO:0000256" key="1">
    <source>
        <dbReference type="ARBA" id="ARBA00004953"/>
    </source>
</evidence>
<comment type="caution">
    <text evidence="4">The sequence shown here is derived from an EMBL/GenBank/DDBJ whole genome shotgun (WGS) entry which is preliminary data.</text>
</comment>
<protein>
    <submittedName>
        <fullName evidence="4">Precorrin-6A reductase</fullName>
        <ecNumber evidence="4">1.3.1.54</ecNumber>
    </submittedName>
</protein>
<accession>A0A9X2S765</accession>
<keyword evidence="5" id="KW-1185">Reference proteome</keyword>
<dbReference type="PANTHER" id="PTHR36925">
    <property type="entry name" value="COBALT-PRECORRIN-6A REDUCTASE"/>
    <property type="match status" value="1"/>
</dbReference>
<name>A0A9X2S765_9FIRM</name>
<keyword evidence="3 4" id="KW-0560">Oxidoreductase</keyword>
<evidence type="ECO:0000256" key="2">
    <source>
        <dbReference type="ARBA" id="ARBA00022573"/>
    </source>
</evidence>
<dbReference type="InterPro" id="IPR003723">
    <property type="entry name" value="Precorrin-6x_reduct"/>
</dbReference>
<reference evidence="4" key="1">
    <citation type="submission" date="2022-07" db="EMBL/GenBank/DDBJ databases">
        <title>Enhanced cultured diversity of the mouse gut microbiota enables custom-made synthetic communities.</title>
        <authorList>
            <person name="Afrizal A."/>
        </authorList>
    </citation>
    <scope>NUCLEOTIDE SEQUENCE</scope>
    <source>
        <strain evidence="4">DSM 29482</strain>
    </source>
</reference>
<dbReference type="NCBIfam" id="TIGR00715">
    <property type="entry name" value="precor6x_red"/>
    <property type="match status" value="1"/>
</dbReference>
<dbReference type="PROSITE" id="PS51014">
    <property type="entry name" value="COBK_CBIJ"/>
    <property type="match status" value="1"/>
</dbReference>
<evidence type="ECO:0000256" key="3">
    <source>
        <dbReference type="ARBA" id="ARBA00023002"/>
    </source>
</evidence>
<dbReference type="OrthoDB" id="9780707at2"/>
<organism evidence="4 5">
    <name type="scientific">Anaerosalibacter massiliensis</name>
    <dbReference type="NCBI Taxonomy" id="1347392"/>
    <lineage>
        <taxon>Bacteria</taxon>
        <taxon>Bacillati</taxon>
        <taxon>Bacillota</taxon>
        <taxon>Tissierellia</taxon>
        <taxon>Tissierellales</taxon>
        <taxon>Sporanaerobacteraceae</taxon>
        <taxon>Anaerosalibacter</taxon>
    </lineage>
</organism>
<dbReference type="RefSeq" id="WP_042680636.1">
    <property type="nucleotide sequence ID" value="NZ_CABKTM010000020.1"/>
</dbReference>
<dbReference type="AlphaFoldDB" id="A0A9X2S765"/>
<comment type="pathway">
    <text evidence="1">Cofactor biosynthesis; adenosylcobalamin biosynthesis.</text>
</comment>